<feature type="region of interest" description="Disordered" evidence="1">
    <location>
        <begin position="126"/>
        <end position="149"/>
    </location>
</feature>
<keyword evidence="2" id="KW-0472">Membrane</keyword>
<keyword evidence="2" id="KW-1133">Transmembrane helix</keyword>
<evidence type="ECO:0000313" key="3">
    <source>
        <dbReference type="Proteomes" id="UP000694844"/>
    </source>
</evidence>
<evidence type="ECO:0000313" key="4">
    <source>
        <dbReference type="RefSeq" id="XP_022302153.1"/>
    </source>
</evidence>
<proteinExistence type="predicted"/>
<dbReference type="GeneID" id="111110093"/>
<dbReference type="AlphaFoldDB" id="A0A8B8BFY7"/>
<reference evidence="4" key="1">
    <citation type="submission" date="2025-08" db="UniProtKB">
        <authorList>
            <consortium name="RefSeq"/>
        </authorList>
    </citation>
    <scope>IDENTIFICATION</scope>
    <source>
        <tissue evidence="4">Whole sample</tissue>
    </source>
</reference>
<dbReference type="RefSeq" id="XP_022302153.1">
    <property type="nucleotide sequence ID" value="XM_022446445.1"/>
</dbReference>
<accession>A0A8B8BFY7</accession>
<gene>
    <name evidence="4" type="primary">LOC111110093</name>
</gene>
<keyword evidence="3" id="KW-1185">Reference proteome</keyword>
<evidence type="ECO:0000256" key="1">
    <source>
        <dbReference type="SAM" id="MobiDB-lite"/>
    </source>
</evidence>
<dbReference type="Proteomes" id="UP000694844">
    <property type="component" value="Chromosome 8"/>
</dbReference>
<keyword evidence="2" id="KW-0812">Transmembrane</keyword>
<evidence type="ECO:0000256" key="2">
    <source>
        <dbReference type="SAM" id="Phobius"/>
    </source>
</evidence>
<name>A0A8B8BFY7_CRAVI</name>
<protein>
    <submittedName>
        <fullName evidence="4">Uncharacterized protein LOC111110093 isoform X3</fullName>
    </submittedName>
</protein>
<feature type="transmembrane region" description="Helical" evidence="2">
    <location>
        <begin position="50"/>
        <end position="71"/>
    </location>
</feature>
<sequence>MFWVTRIKMAVSSCALFLCTVSITFRTSYCNYYDDYEYGYYYTEASTGTIVGSIAGGFVGLIVLCVITYVLGNKFCKKKPPPGTKIHPTRVSTVTSSSAAYMDYPVYPHLQMQGWGLQPGSFYSGRQQPNPTTPLSKPLHPLRSTQGMF</sequence>
<organism evidence="3 4">
    <name type="scientific">Crassostrea virginica</name>
    <name type="common">Eastern oyster</name>
    <dbReference type="NCBI Taxonomy" id="6565"/>
    <lineage>
        <taxon>Eukaryota</taxon>
        <taxon>Metazoa</taxon>
        <taxon>Spiralia</taxon>
        <taxon>Lophotrochozoa</taxon>
        <taxon>Mollusca</taxon>
        <taxon>Bivalvia</taxon>
        <taxon>Autobranchia</taxon>
        <taxon>Pteriomorphia</taxon>
        <taxon>Ostreida</taxon>
        <taxon>Ostreoidea</taxon>
        <taxon>Ostreidae</taxon>
        <taxon>Crassostrea</taxon>
    </lineage>
</organism>
<feature type="compositionally biased region" description="Polar residues" evidence="1">
    <location>
        <begin position="126"/>
        <end position="135"/>
    </location>
</feature>